<dbReference type="EMBL" id="JBGOOT010000027">
    <property type="protein sequence ID" value="MEZ8196858.1"/>
    <property type="molecule type" value="Genomic_DNA"/>
</dbReference>
<proteinExistence type="predicted"/>
<dbReference type="SMART" id="SM00530">
    <property type="entry name" value="HTH_XRE"/>
    <property type="match status" value="1"/>
</dbReference>
<dbReference type="SUPFAM" id="SSF47413">
    <property type="entry name" value="lambda repressor-like DNA-binding domains"/>
    <property type="match status" value="1"/>
</dbReference>
<organism evidence="3 4">
    <name type="scientific">Vibrio cortegadensis</name>
    <dbReference type="NCBI Taxonomy" id="1328770"/>
    <lineage>
        <taxon>Bacteria</taxon>
        <taxon>Pseudomonadati</taxon>
        <taxon>Pseudomonadota</taxon>
        <taxon>Gammaproteobacteria</taxon>
        <taxon>Vibrionales</taxon>
        <taxon>Vibrionaceae</taxon>
        <taxon>Vibrio</taxon>
    </lineage>
</organism>
<feature type="region of interest" description="Disordered" evidence="1">
    <location>
        <begin position="1"/>
        <end position="30"/>
    </location>
</feature>
<keyword evidence="4" id="KW-1185">Reference proteome</keyword>
<feature type="domain" description="HTH cro/C1-type" evidence="2">
    <location>
        <begin position="1"/>
        <end position="53"/>
    </location>
</feature>
<dbReference type="Gene3D" id="1.10.260.40">
    <property type="entry name" value="lambda repressor-like DNA-binding domains"/>
    <property type="match status" value="1"/>
</dbReference>
<dbReference type="InterPro" id="IPR001387">
    <property type="entry name" value="Cro/C1-type_HTH"/>
</dbReference>
<reference evidence="3 4" key="1">
    <citation type="submission" date="2024-06" db="EMBL/GenBank/DDBJ databases">
        <authorList>
            <person name="Steensen K."/>
            <person name="Seneca J."/>
            <person name="Bartlau N."/>
            <person name="Yu A.X."/>
            <person name="Polz M.F."/>
        </authorList>
    </citation>
    <scope>NUCLEOTIDE SEQUENCE [LARGE SCALE GENOMIC DNA]</scope>
    <source>
        <strain evidence="3 4">FF146</strain>
    </source>
</reference>
<evidence type="ECO:0000313" key="4">
    <source>
        <dbReference type="Proteomes" id="UP001569153"/>
    </source>
</evidence>
<accession>A0ABV4MBF9</accession>
<dbReference type="Proteomes" id="UP001569153">
    <property type="component" value="Unassembled WGS sequence"/>
</dbReference>
<evidence type="ECO:0000313" key="3">
    <source>
        <dbReference type="EMBL" id="MEZ8196858.1"/>
    </source>
</evidence>
<feature type="compositionally biased region" description="Polar residues" evidence="1">
    <location>
        <begin position="1"/>
        <end position="12"/>
    </location>
</feature>
<protein>
    <submittedName>
        <fullName evidence="3">Helix-turn-helix domain-containing protein</fullName>
    </submittedName>
</protein>
<name>A0ABV4MBF9_9VIBR</name>
<dbReference type="Pfam" id="PF01381">
    <property type="entry name" value="HTH_3"/>
    <property type="match status" value="1"/>
</dbReference>
<sequence length="56" mass="6170">MRDSAGLTQLQVANRMGTKESNVSRLEKGTGNPTIRTLVKYAKACGYELDFGFHHA</sequence>
<dbReference type="PROSITE" id="PS50943">
    <property type="entry name" value="HTH_CROC1"/>
    <property type="match status" value="1"/>
</dbReference>
<dbReference type="InterPro" id="IPR010982">
    <property type="entry name" value="Lambda_DNA-bd_dom_sf"/>
</dbReference>
<evidence type="ECO:0000259" key="2">
    <source>
        <dbReference type="PROSITE" id="PS50943"/>
    </source>
</evidence>
<comment type="caution">
    <text evidence="3">The sequence shown here is derived from an EMBL/GenBank/DDBJ whole genome shotgun (WGS) entry which is preliminary data.</text>
</comment>
<dbReference type="RefSeq" id="WP_371731114.1">
    <property type="nucleotide sequence ID" value="NZ_JBGOOT010000027.1"/>
</dbReference>
<evidence type="ECO:0000256" key="1">
    <source>
        <dbReference type="SAM" id="MobiDB-lite"/>
    </source>
</evidence>
<gene>
    <name evidence="3" type="ORF">ACED38_18495</name>
</gene>
<dbReference type="CDD" id="cd00093">
    <property type="entry name" value="HTH_XRE"/>
    <property type="match status" value="1"/>
</dbReference>